<dbReference type="InterPro" id="IPR022998">
    <property type="entry name" value="ThiamineP_synth_TenI"/>
</dbReference>
<dbReference type="EMBL" id="PRDK01000006">
    <property type="protein sequence ID" value="MBE8714440.1"/>
    <property type="molecule type" value="Genomic_DNA"/>
</dbReference>
<dbReference type="GO" id="GO:0009228">
    <property type="term" value="P:thiamine biosynthetic process"/>
    <property type="evidence" value="ECO:0007669"/>
    <property type="project" value="UniProtKB-KW"/>
</dbReference>
<dbReference type="InterPro" id="IPR013785">
    <property type="entry name" value="Aldolase_TIM"/>
</dbReference>
<keyword evidence="2" id="KW-0784">Thiamine biosynthesis</keyword>
<dbReference type="PANTHER" id="PTHR20857">
    <property type="entry name" value="THIAMINE-PHOSPHATE PYROPHOSPHORYLASE"/>
    <property type="match status" value="1"/>
</dbReference>
<dbReference type="GO" id="GO:0005737">
    <property type="term" value="C:cytoplasm"/>
    <property type="evidence" value="ECO:0007669"/>
    <property type="project" value="TreeGrafter"/>
</dbReference>
<dbReference type="CDD" id="cd00564">
    <property type="entry name" value="TMP_TenI"/>
    <property type="match status" value="1"/>
</dbReference>
<evidence type="ECO:0000313" key="5">
    <source>
        <dbReference type="Proteomes" id="UP000616201"/>
    </source>
</evidence>
<comment type="pathway">
    <text evidence="1">Cofactor biosynthesis; thiamine diphosphate biosynthesis.</text>
</comment>
<dbReference type="PANTHER" id="PTHR20857:SF23">
    <property type="entry name" value="THIAMINE BIOSYNTHETIC BIFUNCTIONAL ENZYME"/>
    <property type="match status" value="1"/>
</dbReference>
<organism evidence="4 5">
    <name type="scientific">Sphingobacterium hungaricum</name>
    <dbReference type="NCBI Taxonomy" id="2082723"/>
    <lineage>
        <taxon>Bacteria</taxon>
        <taxon>Pseudomonadati</taxon>
        <taxon>Bacteroidota</taxon>
        <taxon>Sphingobacteriia</taxon>
        <taxon>Sphingobacteriales</taxon>
        <taxon>Sphingobacteriaceae</taxon>
        <taxon>Sphingobacterium</taxon>
    </lineage>
</organism>
<proteinExistence type="predicted"/>
<comment type="caution">
    <text evidence="4">The sequence shown here is derived from an EMBL/GenBank/DDBJ whole genome shotgun (WGS) entry which is preliminary data.</text>
</comment>
<dbReference type="GO" id="GO:0004789">
    <property type="term" value="F:thiamine-phosphate diphosphorylase activity"/>
    <property type="evidence" value="ECO:0007669"/>
    <property type="project" value="TreeGrafter"/>
</dbReference>
<protein>
    <submittedName>
        <fullName evidence="4">Thiamine phosphate synthase</fullName>
    </submittedName>
</protein>
<evidence type="ECO:0000256" key="1">
    <source>
        <dbReference type="ARBA" id="ARBA00004948"/>
    </source>
</evidence>
<name>A0A928UZS3_9SPHI</name>
<dbReference type="Gene3D" id="3.20.20.70">
    <property type="entry name" value="Aldolase class I"/>
    <property type="match status" value="1"/>
</dbReference>
<dbReference type="RefSeq" id="WP_196936307.1">
    <property type="nucleotide sequence ID" value="NZ_MU158698.1"/>
</dbReference>
<dbReference type="Proteomes" id="UP000616201">
    <property type="component" value="Unassembled WGS sequence"/>
</dbReference>
<evidence type="ECO:0000259" key="3">
    <source>
        <dbReference type="Pfam" id="PF02581"/>
    </source>
</evidence>
<feature type="domain" description="Thiamine phosphate synthase/TenI" evidence="3">
    <location>
        <begin position="11"/>
        <end position="191"/>
    </location>
</feature>
<dbReference type="Pfam" id="PF02581">
    <property type="entry name" value="TMP-TENI"/>
    <property type="match status" value="1"/>
</dbReference>
<evidence type="ECO:0000256" key="2">
    <source>
        <dbReference type="ARBA" id="ARBA00022977"/>
    </source>
</evidence>
<dbReference type="AlphaFoldDB" id="A0A928UZS3"/>
<sequence length="217" mass="24227">METKTVLSSGIYLVIDPSMDEKTLLSKLAIIVQERIVAVQVWDNFREGQAVESLLTKISLLCSKANIPLLINNQWSYLESVPLDGVHFDEIPSDLAAIRKTIQRPFIQGLTCNNDLSQVQWAAENGMDYISFCSIFPSATSTSCELVDFQTIRDAKRLFNKPIFLAGGINPQNVGELSELRCNGIAVISGIMGSENPQTAIQTYYKHLGEYDENRNY</sequence>
<gene>
    <name evidence="4" type="ORF">C4F49_12180</name>
</gene>
<reference evidence="4" key="1">
    <citation type="submission" date="2018-02" db="EMBL/GenBank/DDBJ databases">
        <authorList>
            <person name="Vasarhelyi B.M."/>
            <person name="Deshmukh S."/>
            <person name="Balint B."/>
            <person name="Kukolya J."/>
        </authorList>
    </citation>
    <scope>NUCLEOTIDE SEQUENCE</scope>
    <source>
        <strain evidence="4">KB22</strain>
    </source>
</reference>
<keyword evidence="5" id="KW-1185">Reference proteome</keyword>
<evidence type="ECO:0000313" key="4">
    <source>
        <dbReference type="EMBL" id="MBE8714440.1"/>
    </source>
</evidence>
<dbReference type="InterPro" id="IPR036206">
    <property type="entry name" value="ThiamineP_synth_sf"/>
</dbReference>
<dbReference type="SUPFAM" id="SSF51391">
    <property type="entry name" value="Thiamin phosphate synthase"/>
    <property type="match status" value="1"/>
</dbReference>
<accession>A0A928UZS3</accession>